<proteinExistence type="predicted"/>
<dbReference type="GO" id="GO:0046983">
    <property type="term" value="F:protein dimerization activity"/>
    <property type="evidence" value="ECO:0007669"/>
    <property type="project" value="InterPro"/>
</dbReference>
<dbReference type="PANTHER" id="PTHR46196">
    <property type="entry name" value="TRANSCRIPTION FACTOR BHLH155-LIKE ISOFORM X1-RELATED"/>
    <property type="match status" value="1"/>
</dbReference>
<feature type="region of interest" description="Disordered" evidence="3">
    <location>
        <begin position="52"/>
        <end position="72"/>
    </location>
</feature>
<dbReference type="InterPro" id="IPR043561">
    <property type="entry name" value="LHW-like"/>
</dbReference>
<dbReference type="PROSITE" id="PS50888">
    <property type="entry name" value="BHLH"/>
    <property type="match status" value="1"/>
</dbReference>
<feature type="compositionally biased region" description="Basic and acidic residues" evidence="3">
    <location>
        <begin position="813"/>
        <end position="827"/>
    </location>
</feature>
<evidence type="ECO:0000256" key="3">
    <source>
        <dbReference type="SAM" id="MobiDB-lite"/>
    </source>
</evidence>
<dbReference type="CDD" id="cd18915">
    <property type="entry name" value="bHLH_AtLHW_like"/>
    <property type="match status" value="1"/>
</dbReference>
<dbReference type="InterPro" id="IPR025610">
    <property type="entry name" value="MYC/MYB_N"/>
</dbReference>
<dbReference type="Proteomes" id="UP001327560">
    <property type="component" value="Chromosome 7"/>
</dbReference>
<accession>A0AAQ3QKD0</accession>
<evidence type="ECO:0000256" key="1">
    <source>
        <dbReference type="ARBA" id="ARBA00023015"/>
    </source>
</evidence>
<feature type="compositionally biased region" description="Basic and acidic residues" evidence="3">
    <location>
        <begin position="56"/>
        <end position="70"/>
    </location>
</feature>
<feature type="region of interest" description="Disordered" evidence="3">
    <location>
        <begin position="792"/>
        <end position="827"/>
    </location>
</feature>
<name>A0AAQ3QKD0_9LILI</name>
<sequence length="1018" mass="110609">MAAEALKKSACSEEGLLSCQSALFALRGGALKAPPVVKLVDGWPAACCGGGGGEVGARKEERRRGADHAGRTGLLPRQLGPYVQIAGVLRHRRFCLAKPLREALRRLCLDFGWSYAVFWRATGSGSRMHLIWEDGRCDRKPEISRFIDSDFPLKEQAATTNIENKCSGLGCHADDAVRIVVDKIMAAQVHVVGDGLIGRAASVGKYLWINKDTLDVFGSTPKDFAEMNCQIAAGIQTTVIIPMLPSGVVQLGSTELVMENITFINHVKSTFSKLNCGSGSLSSNNAHKALREKCQAYSSDDFSFACQSTNVCTTVDDKFSVIANECIPKLIKSTSPRCFSESLCAVSSQWNKRMQPSASELMPSKHTGKMTYPLCKYILQGAEENFPKLDSERTQQVPSAVSSSKCQNELSVWNSGLLFNSLKVLEEELMFTSAVGTLESTDKSASKNAADFGNAGSTLRPCGVTELSSSSAKLAVIGEPPTFCRRSHSLGDTCISDISKDQPYALDKVPQAVSNAATVRQKGYLIQTSCTSSSKTGVQVSCSDMLPGIIQEYGLCDSKVAQTDQICQEVDHMANNACPTENKHIRNLKEYKLPKTLKDVISPLPLEFSSGNDLFGMLGFDHKAYWSNGSLDDVLEHKNITDSCNSGTEMSNLPVASDACTIIDSLDDQFSCSGLFSVEDSDQLLDAVISKINSGAKHGSDDSVSCKSTSTDIHSSHNAGTSSHGEVFLSKHMKDVSMGFTPALAKRQPSSLSYGKSSCSFEKDGEYAHKVGLHKSQISSWVESCQSTKIDCASDSNSKRVGEIGKLNRKRPRPGESPRPRPKDRQMIQDRIKELREIVPNGTKCSIDALLEKTIKHMLFLQSVTKHADDLKVAGEPKISNEEGGLLLKENFDGGATWAFEVGTQPMICPIVVEDLNPPRQMLVEMLCEERGSFLEIADFIRGLGLTILKGVMEARKSKIWARFAVEANRDVTRMEIFISLVQLLEPTAGGSMALPTGGNTNMPHTMFQQSSIPARVI</sequence>
<evidence type="ECO:0000313" key="6">
    <source>
        <dbReference type="Proteomes" id="UP001327560"/>
    </source>
</evidence>
<reference evidence="5 6" key="1">
    <citation type="submission" date="2023-10" db="EMBL/GenBank/DDBJ databases">
        <title>Chromosome-scale genome assembly provides insights into flower coloration mechanisms of Canna indica.</title>
        <authorList>
            <person name="Li C."/>
        </authorList>
    </citation>
    <scope>NUCLEOTIDE SEQUENCE [LARGE SCALE GENOMIC DNA]</scope>
    <source>
        <tissue evidence="5">Flower</tissue>
    </source>
</reference>
<keyword evidence="6" id="KW-1185">Reference proteome</keyword>
<dbReference type="GO" id="GO:0003700">
    <property type="term" value="F:DNA-binding transcription factor activity"/>
    <property type="evidence" value="ECO:0007669"/>
    <property type="project" value="InterPro"/>
</dbReference>
<evidence type="ECO:0000256" key="2">
    <source>
        <dbReference type="ARBA" id="ARBA00023163"/>
    </source>
</evidence>
<keyword evidence="2" id="KW-0804">Transcription</keyword>
<evidence type="ECO:0000259" key="4">
    <source>
        <dbReference type="PROSITE" id="PS50888"/>
    </source>
</evidence>
<dbReference type="PANTHER" id="PTHR46196:SF4">
    <property type="entry name" value="TRANSCRIPTION FACTOR LHW"/>
    <property type="match status" value="1"/>
</dbReference>
<evidence type="ECO:0000313" key="5">
    <source>
        <dbReference type="EMBL" id="WOL12733.1"/>
    </source>
</evidence>
<keyword evidence="1" id="KW-0805">Transcription regulation</keyword>
<dbReference type="Pfam" id="PF23176">
    <property type="entry name" value="bHLH_LHW"/>
    <property type="match status" value="1"/>
</dbReference>
<organism evidence="5 6">
    <name type="scientific">Canna indica</name>
    <name type="common">Indian-shot</name>
    <dbReference type="NCBI Taxonomy" id="4628"/>
    <lineage>
        <taxon>Eukaryota</taxon>
        <taxon>Viridiplantae</taxon>
        <taxon>Streptophyta</taxon>
        <taxon>Embryophyta</taxon>
        <taxon>Tracheophyta</taxon>
        <taxon>Spermatophyta</taxon>
        <taxon>Magnoliopsida</taxon>
        <taxon>Liliopsida</taxon>
        <taxon>Zingiberales</taxon>
        <taxon>Cannaceae</taxon>
        <taxon>Canna</taxon>
    </lineage>
</organism>
<feature type="region of interest" description="Disordered" evidence="3">
    <location>
        <begin position="695"/>
        <end position="724"/>
    </location>
</feature>
<protein>
    <submittedName>
        <fullName evidence="5">Transcription factor LHW isoform X2</fullName>
    </submittedName>
</protein>
<feature type="compositionally biased region" description="Polar residues" evidence="3">
    <location>
        <begin position="702"/>
        <end position="724"/>
    </location>
</feature>
<gene>
    <name evidence="5" type="ORF">Cni_G21500</name>
</gene>
<dbReference type="Pfam" id="PF14215">
    <property type="entry name" value="bHLH-MYC_N"/>
    <property type="match status" value="1"/>
</dbReference>
<feature type="domain" description="BHLH" evidence="4">
    <location>
        <begin position="812"/>
        <end position="861"/>
    </location>
</feature>
<dbReference type="InterPro" id="IPR011598">
    <property type="entry name" value="bHLH_dom"/>
</dbReference>
<dbReference type="AlphaFoldDB" id="A0AAQ3QKD0"/>
<dbReference type="EMBL" id="CP136896">
    <property type="protein sequence ID" value="WOL12733.1"/>
    <property type="molecule type" value="Genomic_DNA"/>
</dbReference>